<dbReference type="Proteomes" id="UP000326659">
    <property type="component" value="Chromosome"/>
</dbReference>
<dbReference type="InterPro" id="IPR009057">
    <property type="entry name" value="Homeodomain-like_sf"/>
</dbReference>
<keyword evidence="1" id="KW-0805">Transcription regulation</keyword>
<evidence type="ECO:0000259" key="5">
    <source>
        <dbReference type="PROSITE" id="PS50977"/>
    </source>
</evidence>
<accession>A0A9X7MZ54</accession>
<dbReference type="PANTHER" id="PTHR30055">
    <property type="entry name" value="HTH-TYPE TRANSCRIPTIONAL REGULATOR RUTR"/>
    <property type="match status" value="1"/>
</dbReference>
<keyword evidence="2 4" id="KW-0238">DNA-binding</keyword>
<gene>
    <name evidence="6" type="ORF">F1C79_10735</name>
</gene>
<dbReference type="AlphaFoldDB" id="A0A9X7MZ54"/>
<evidence type="ECO:0000256" key="2">
    <source>
        <dbReference type="ARBA" id="ARBA00023125"/>
    </source>
</evidence>
<dbReference type="GO" id="GO:0003700">
    <property type="term" value="F:DNA-binding transcription factor activity"/>
    <property type="evidence" value="ECO:0007669"/>
    <property type="project" value="TreeGrafter"/>
</dbReference>
<feature type="DNA-binding region" description="H-T-H motif" evidence="4">
    <location>
        <begin position="32"/>
        <end position="51"/>
    </location>
</feature>
<dbReference type="PROSITE" id="PS50977">
    <property type="entry name" value="HTH_TETR_2"/>
    <property type="match status" value="1"/>
</dbReference>
<evidence type="ECO:0000256" key="4">
    <source>
        <dbReference type="PROSITE-ProRule" id="PRU00335"/>
    </source>
</evidence>
<keyword evidence="3" id="KW-0804">Transcription</keyword>
<dbReference type="SUPFAM" id="SSF46689">
    <property type="entry name" value="Homeodomain-like"/>
    <property type="match status" value="1"/>
</dbReference>
<dbReference type="Pfam" id="PF00440">
    <property type="entry name" value="TetR_N"/>
    <property type="match status" value="1"/>
</dbReference>
<evidence type="ECO:0000313" key="7">
    <source>
        <dbReference type="Proteomes" id="UP000326659"/>
    </source>
</evidence>
<dbReference type="RefSeq" id="WP_151187393.1">
    <property type="nucleotide sequence ID" value="NZ_CP043626.1"/>
</dbReference>
<reference evidence="6 7" key="1">
    <citation type="submission" date="2019-09" db="EMBL/GenBank/DDBJ databases">
        <title>Prosopis cineraria nodule microbiome.</title>
        <authorList>
            <person name="Chaluvadi S.R."/>
            <person name="Ali R."/>
            <person name="Wang X."/>
        </authorList>
    </citation>
    <scope>NUCLEOTIDE SEQUENCE [LARGE SCALE GENOMIC DNA]</scope>
    <source>
        <strain evidence="6 7">BG1</strain>
    </source>
</reference>
<dbReference type="PRINTS" id="PR00455">
    <property type="entry name" value="HTHTETR"/>
</dbReference>
<dbReference type="InterPro" id="IPR001647">
    <property type="entry name" value="HTH_TetR"/>
</dbReference>
<dbReference type="PANTHER" id="PTHR30055:SF234">
    <property type="entry name" value="HTH-TYPE TRANSCRIPTIONAL REGULATOR BETI"/>
    <property type="match status" value="1"/>
</dbReference>
<name>A0A9X7MZ54_PSEDE</name>
<proteinExistence type="predicted"/>
<dbReference type="KEGG" id="pden:F1C79_10735"/>
<organism evidence="6 7">
    <name type="scientific">Pseudomonas denitrificans</name>
    <dbReference type="NCBI Taxonomy" id="43306"/>
    <lineage>
        <taxon>Bacteria</taxon>
        <taxon>Pseudomonadati</taxon>
        <taxon>Pseudomonadota</taxon>
        <taxon>Gammaproteobacteria</taxon>
        <taxon>Pseudomonadales</taxon>
        <taxon>Pseudomonadaceae</taxon>
        <taxon>Halopseudomonas</taxon>
    </lineage>
</organism>
<protein>
    <submittedName>
        <fullName evidence="6">TetR family transcriptional regulator</fullName>
    </submittedName>
</protein>
<keyword evidence="7" id="KW-1185">Reference proteome</keyword>
<sequence>MRKCKGESDRTRQRLLDAAEQVFSDKGYGAAALEEVADLAGLTRGSIYWHFRGKPDLLGAVIDRARLPWDELPRRADADGVSDISELAEGMAEGIKLTVADPHLRRVSLILLQGSGPPAQRRRTLLRLRRIQARLCRYLLTVIEGEQPGVSAAAHNSQLARHISTFMLGALYEALMLDAPVDSQRVGRDVRDFILGLPKATG</sequence>
<dbReference type="Gene3D" id="1.10.357.10">
    <property type="entry name" value="Tetracycline Repressor, domain 2"/>
    <property type="match status" value="1"/>
</dbReference>
<dbReference type="OrthoDB" id="5816932at2"/>
<evidence type="ECO:0000256" key="1">
    <source>
        <dbReference type="ARBA" id="ARBA00023015"/>
    </source>
</evidence>
<dbReference type="EMBL" id="CP043626">
    <property type="protein sequence ID" value="QEY72048.1"/>
    <property type="molecule type" value="Genomic_DNA"/>
</dbReference>
<dbReference type="GO" id="GO:0000976">
    <property type="term" value="F:transcription cis-regulatory region binding"/>
    <property type="evidence" value="ECO:0007669"/>
    <property type="project" value="TreeGrafter"/>
</dbReference>
<dbReference type="InterPro" id="IPR050109">
    <property type="entry name" value="HTH-type_TetR-like_transc_reg"/>
</dbReference>
<feature type="domain" description="HTH tetR-type" evidence="5">
    <location>
        <begin position="9"/>
        <end position="69"/>
    </location>
</feature>
<evidence type="ECO:0000313" key="6">
    <source>
        <dbReference type="EMBL" id="QEY72048.1"/>
    </source>
</evidence>
<evidence type="ECO:0000256" key="3">
    <source>
        <dbReference type="ARBA" id="ARBA00023163"/>
    </source>
</evidence>